<dbReference type="AlphaFoldDB" id="A0A4R0IL57"/>
<evidence type="ECO:0000313" key="2">
    <source>
        <dbReference type="EMBL" id="TCC33050.1"/>
    </source>
</evidence>
<dbReference type="Gene3D" id="3.30.70.100">
    <property type="match status" value="1"/>
</dbReference>
<protein>
    <recommendedName>
        <fullName evidence="4">ABM domain-containing protein</fullName>
    </recommendedName>
</protein>
<dbReference type="Proteomes" id="UP000294225">
    <property type="component" value="Unassembled WGS sequence"/>
</dbReference>
<dbReference type="SUPFAM" id="SSF54909">
    <property type="entry name" value="Dimeric alpha+beta barrel"/>
    <property type="match status" value="1"/>
</dbReference>
<comment type="caution">
    <text evidence="2">The sequence shown here is derived from an EMBL/GenBank/DDBJ whole genome shotgun (WGS) entry which is preliminary data.</text>
</comment>
<reference evidence="2 3" key="1">
    <citation type="submission" date="2019-02" db="EMBL/GenBank/DDBJ databases">
        <title>Kribbella capetownensis sp. nov. and Kribbella speibonae sp. nov., isolated from soil.</title>
        <authorList>
            <person name="Curtis S.M."/>
            <person name="Norton I."/>
            <person name="Everest G.J."/>
            <person name="Meyers P.R."/>
        </authorList>
    </citation>
    <scope>NUCLEOTIDE SEQUENCE [LARGE SCALE GENOMIC DNA]</scope>
    <source>
        <strain evidence="2 3">YM55</strain>
    </source>
</reference>
<accession>A0A4R0IL57</accession>
<sequence length="96" mass="10572">MFAQVVSVEAETDKLPGLLMFCEEQLPSFREAPGFKGFYLLADRRSGKIVTVSLWDSDADLRRNNDGRGAQARQEASAELGVTPPPVDVYEVVLQA</sequence>
<gene>
    <name evidence="2" type="ORF">E0H92_33375</name>
</gene>
<evidence type="ECO:0000256" key="1">
    <source>
        <dbReference type="SAM" id="MobiDB-lite"/>
    </source>
</evidence>
<feature type="region of interest" description="Disordered" evidence="1">
    <location>
        <begin position="63"/>
        <end position="82"/>
    </location>
</feature>
<evidence type="ECO:0000313" key="3">
    <source>
        <dbReference type="Proteomes" id="UP000294225"/>
    </source>
</evidence>
<dbReference type="InterPro" id="IPR011008">
    <property type="entry name" value="Dimeric_a/b-barrel"/>
</dbReference>
<dbReference type="EMBL" id="SJKC01000005">
    <property type="protein sequence ID" value="TCC33050.1"/>
    <property type="molecule type" value="Genomic_DNA"/>
</dbReference>
<name>A0A4R0IL57_9ACTN</name>
<evidence type="ECO:0008006" key="4">
    <source>
        <dbReference type="Google" id="ProtNLM"/>
    </source>
</evidence>
<proteinExistence type="predicted"/>
<dbReference type="RefSeq" id="WP_131499049.1">
    <property type="nucleotide sequence ID" value="NZ_SJKC01000005.1"/>
</dbReference>
<organism evidence="2 3">
    <name type="scientific">Kribbella speibonae</name>
    <dbReference type="NCBI Taxonomy" id="1572660"/>
    <lineage>
        <taxon>Bacteria</taxon>
        <taxon>Bacillati</taxon>
        <taxon>Actinomycetota</taxon>
        <taxon>Actinomycetes</taxon>
        <taxon>Propionibacteriales</taxon>
        <taxon>Kribbellaceae</taxon>
        <taxon>Kribbella</taxon>
    </lineage>
</organism>